<dbReference type="Gene3D" id="2.130.10.10">
    <property type="entry name" value="YVTN repeat-like/Quinoprotein amine dehydrogenase"/>
    <property type="match status" value="1"/>
</dbReference>
<gene>
    <name evidence="2" type="ORF">KOR34_42700</name>
</gene>
<comment type="caution">
    <text evidence="2">The sequence shown here is derived from an EMBL/GenBank/DDBJ whole genome shotgun (WGS) entry which is preliminary data.</text>
</comment>
<dbReference type="PANTHER" id="PTHR13318:SF190">
    <property type="entry name" value="PARTNER OF PAIRED, ISOFORM B"/>
    <property type="match status" value="1"/>
</dbReference>
<dbReference type="RefSeq" id="WP_146567933.1">
    <property type="nucleotide sequence ID" value="NZ_SIHJ01000003.1"/>
</dbReference>
<accession>A0A5C5V428</accession>
<proteinExistence type="predicted"/>
<dbReference type="PANTHER" id="PTHR13318">
    <property type="entry name" value="PARTNER OF PAIRED, ISOFORM B-RELATED"/>
    <property type="match status" value="1"/>
</dbReference>
<evidence type="ECO:0000313" key="3">
    <source>
        <dbReference type="Proteomes" id="UP000316714"/>
    </source>
</evidence>
<organism evidence="2 3">
    <name type="scientific">Posidoniimonas corsicana</name>
    <dbReference type="NCBI Taxonomy" id="1938618"/>
    <lineage>
        <taxon>Bacteria</taxon>
        <taxon>Pseudomonadati</taxon>
        <taxon>Planctomycetota</taxon>
        <taxon>Planctomycetia</taxon>
        <taxon>Pirellulales</taxon>
        <taxon>Lacipirellulaceae</taxon>
        <taxon>Posidoniimonas</taxon>
    </lineage>
</organism>
<reference evidence="2 3" key="1">
    <citation type="submission" date="2019-02" db="EMBL/GenBank/DDBJ databases">
        <title>Deep-cultivation of Planctomycetes and their phenomic and genomic characterization uncovers novel biology.</title>
        <authorList>
            <person name="Wiegand S."/>
            <person name="Jogler M."/>
            <person name="Boedeker C."/>
            <person name="Pinto D."/>
            <person name="Vollmers J."/>
            <person name="Rivas-Marin E."/>
            <person name="Kohn T."/>
            <person name="Peeters S.H."/>
            <person name="Heuer A."/>
            <person name="Rast P."/>
            <person name="Oberbeckmann S."/>
            <person name="Bunk B."/>
            <person name="Jeske O."/>
            <person name="Meyerdierks A."/>
            <person name="Storesund J.E."/>
            <person name="Kallscheuer N."/>
            <person name="Luecker S."/>
            <person name="Lage O.M."/>
            <person name="Pohl T."/>
            <person name="Merkel B.J."/>
            <person name="Hornburger P."/>
            <person name="Mueller R.-W."/>
            <person name="Bruemmer F."/>
            <person name="Labrenz M."/>
            <person name="Spormann A.M."/>
            <person name="Op Den Camp H."/>
            <person name="Overmann J."/>
            <person name="Amann R."/>
            <person name="Jetten M.S.M."/>
            <person name="Mascher T."/>
            <person name="Medema M.H."/>
            <person name="Devos D.P."/>
            <person name="Kaster A.-K."/>
            <person name="Ovreas L."/>
            <person name="Rohde M."/>
            <person name="Galperin M.Y."/>
            <person name="Jogler C."/>
        </authorList>
    </citation>
    <scope>NUCLEOTIDE SEQUENCE [LARGE SCALE GENOMIC DNA]</scope>
    <source>
        <strain evidence="2 3">KOR34</strain>
    </source>
</reference>
<dbReference type="Proteomes" id="UP000316714">
    <property type="component" value="Unassembled WGS sequence"/>
</dbReference>
<dbReference type="AlphaFoldDB" id="A0A5C5V428"/>
<evidence type="ECO:0008006" key="4">
    <source>
        <dbReference type="Google" id="ProtNLM"/>
    </source>
</evidence>
<keyword evidence="1" id="KW-0732">Signal</keyword>
<name>A0A5C5V428_9BACT</name>
<dbReference type="GO" id="GO:0019005">
    <property type="term" value="C:SCF ubiquitin ligase complex"/>
    <property type="evidence" value="ECO:0007669"/>
    <property type="project" value="TreeGrafter"/>
</dbReference>
<evidence type="ECO:0000313" key="2">
    <source>
        <dbReference type="EMBL" id="TWT32507.1"/>
    </source>
</evidence>
<dbReference type="SUPFAM" id="SSF52047">
    <property type="entry name" value="RNI-like"/>
    <property type="match status" value="1"/>
</dbReference>
<protein>
    <recommendedName>
        <fullName evidence="4">Leucine Rich repeats (2 copies)</fullName>
    </recommendedName>
</protein>
<sequence precursor="true">MHRQATALSIGLATFLATVLSASGQPPQDDQDGTLYLHAYLRGGQEVPASNGEEVARLLQAATDEHVEGCAEWMLGLSILNASSYLSPPPMGEIKGDGWQIRNGVVTLASDQPATDADLSRLAAFLPASMPLNLRLPVGSQVTDDGFAELASRPMTSLSANGSLLGDATIERIAATQKRLVEGPLRLPHDLQQALQPGQRVDFYLTSTRTRPQLRPGESRRPLLVKPLECGGDCVDIAQRFDLEARVAELRKQSFFGVPRPTQIPHLLSHTWVSESGSPTALLLGLEFNGLGHLEMSATRITDDGLAHAAQIKGLGSLGVAATDVTDRGVASLAAAESLSSLYLNGADVTDAAVDALMRCEKLRVLDLRGTQLTSATALQLAKNERLTTLGLSGPNLSLEQTCDVFQAMPALQTVGLDRYPNRQEDRELLANRLPRFFTHQPEYTKDLHIRLSVETFASGELDGHSSVAAIGLSGDESRLTVLCLRNDGGGIRRSLHTVDLAAKEFREVELPGLDFDRDGWSVRASLARDGSHFAVCLPPESTTTSPGEPAGMGEKWRVAVWRMPTGVQTEAALVAERYFFHQPHALALSSSGKALAVCKGKSDNARLGVLQVVEGLPTARAWPDPLPMLKSYEPLVLSPDGRLVVGMEHSGVQLYDLEQQTRTTVCPADGTRPSGPAAFTHQANVKALKGACFSANSDKLIVSAEMSYPGYNPNQAIVFDIKAGRVTASFAEAYNFVASADAQWLVTADANNSVLWGLGGDQPDERYFAHNGLSSHHPSALSSDGARLFSVMGAAGRLHARVTALPDPAAK</sequence>
<dbReference type="GO" id="GO:0031146">
    <property type="term" value="P:SCF-dependent proteasomal ubiquitin-dependent protein catabolic process"/>
    <property type="evidence" value="ECO:0007669"/>
    <property type="project" value="TreeGrafter"/>
</dbReference>
<dbReference type="Gene3D" id="3.80.10.10">
    <property type="entry name" value="Ribonuclease Inhibitor"/>
    <property type="match status" value="1"/>
</dbReference>
<dbReference type="InterPro" id="IPR015943">
    <property type="entry name" value="WD40/YVTN_repeat-like_dom_sf"/>
</dbReference>
<dbReference type="SUPFAM" id="SSF82171">
    <property type="entry name" value="DPP6 N-terminal domain-like"/>
    <property type="match status" value="1"/>
</dbReference>
<dbReference type="EMBL" id="SIHJ01000003">
    <property type="protein sequence ID" value="TWT32507.1"/>
    <property type="molecule type" value="Genomic_DNA"/>
</dbReference>
<feature type="chain" id="PRO_5022783933" description="Leucine Rich repeats (2 copies)" evidence="1">
    <location>
        <begin position="25"/>
        <end position="812"/>
    </location>
</feature>
<feature type="signal peptide" evidence="1">
    <location>
        <begin position="1"/>
        <end position="24"/>
    </location>
</feature>
<dbReference type="InterPro" id="IPR032675">
    <property type="entry name" value="LRR_dom_sf"/>
</dbReference>
<evidence type="ECO:0000256" key="1">
    <source>
        <dbReference type="SAM" id="SignalP"/>
    </source>
</evidence>
<keyword evidence="3" id="KW-1185">Reference proteome</keyword>